<keyword evidence="4" id="KW-1133">Transmembrane helix</keyword>
<dbReference type="FunFam" id="3.30.70.960:FF:000012">
    <property type="entry name" value="MUC16 isoform 1"/>
    <property type="match status" value="1"/>
</dbReference>
<dbReference type="PRINTS" id="PR01504">
    <property type="entry name" value="PNCREATITSAP"/>
</dbReference>
<dbReference type="InterPro" id="IPR008979">
    <property type="entry name" value="Galactose-bd-like_sf"/>
</dbReference>
<proteinExistence type="predicted"/>
<dbReference type="SUPFAM" id="SSF56436">
    <property type="entry name" value="C-type lectin-like"/>
    <property type="match status" value="11"/>
</dbReference>
<feature type="domain" description="C-type lectin" evidence="8">
    <location>
        <begin position="1094"/>
        <end position="1209"/>
    </location>
</feature>
<feature type="domain" description="C-type lectin" evidence="8">
    <location>
        <begin position="1781"/>
        <end position="1898"/>
    </location>
</feature>
<gene>
    <name evidence="9" type="ORF">NEMVEDRAFT_v1g238062</name>
</gene>
<dbReference type="PROSITE" id="PS50022">
    <property type="entry name" value="FA58C_3"/>
    <property type="match status" value="4"/>
</dbReference>
<evidence type="ECO:0000313" key="10">
    <source>
        <dbReference type="Proteomes" id="UP000001593"/>
    </source>
</evidence>
<feature type="domain" description="C-type lectin" evidence="8">
    <location>
        <begin position="32"/>
        <end position="154"/>
    </location>
</feature>
<dbReference type="InterPro" id="IPR000082">
    <property type="entry name" value="SEA_dom"/>
</dbReference>
<evidence type="ECO:0000313" key="9">
    <source>
        <dbReference type="EMBL" id="EDO49512.1"/>
    </source>
</evidence>
<keyword evidence="4" id="KW-0812">Transmembrane</keyword>
<dbReference type="PROSITE" id="PS01285">
    <property type="entry name" value="FA58C_1"/>
    <property type="match status" value="2"/>
</dbReference>
<evidence type="ECO:0000259" key="8">
    <source>
        <dbReference type="PROSITE" id="PS50041"/>
    </source>
</evidence>
<dbReference type="InterPro" id="IPR016187">
    <property type="entry name" value="CTDL_fold"/>
</dbReference>
<dbReference type="Pfam" id="PF00754">
    <property type="entry name" value="F5_F8_type_C"/>
    <property type="match status" value="3"/>
</dbReference>
<reference evidence="9 10" key="1">
    <citation type="journal article" date="2007" name="Science">
        <title>Sea anemone genome reveals ancestral eumetazoan gene repertoire and genomic organization.</title>
        <authorList>
            <person name="Putnam N.H."/>
            <person name="Srivastava M."/>
            <person name="Hellsten U."/>
            <person name="Dirks B."/>
            <person name="Chapman J."/>
            <person name="Salamov A."/>
            <person name="Terry A."/>
            <person name="Shapiro H."/>
            <person name="Lindquist E."/>
            <person name="Kapitonov V.V."/>
            <person name="Jurka J."/>
            <person name="Genikhovich G."/>
            <person name="Grigoriev I.V."/>
            <person name="Lucas S.M."/>
            <person name="Steele R.E."/>
            <person name="Finnerty J.R."/>
            <person name="Technau U."/>
            <person name="Martindale M.Q."/>
            <person name="Rokhsar D.S."/>
        </authorList>
    </citation>
    <scope>NUCLEOTIDE SEQUENCE [LARGE SCALE GENOMIC DNA]</scope>
    <source>
        <strain evidence="10">CH2 X CH6</strain>
    </source>
</reference>
<dbReference type="InterPro" id="IPR033989">
    <property type="entry name" value="CD209-like_CTLD"/>
</dbReference>
<dbReference type="InterPro" id="IPR018378">
    <property type="entry name" value="C-type_lectin_CS"/>
</dbReference>
<feature type="domain" description="C-type lectin" evidence="8">
    <location>
        <begin position="941"/>
        <end position="1061"/>
    </location>
</feature>
<dbReference type="PROSITE" id="PS01286">
    <property type="entry name" value="FA58C_2"/>
    <property type="match status" value="1"/>
</dbReference>
<evidence type="ECO:0000256" key="5">
    <source>
        <dbReference type="SAM" id="SignalP"/>
    </source>
</evidence>
<dbReference type="Pfam" id="PF00059">
    <property type="entry name" value="Lectin_C"/>
    <property type="match status" value="10"/>
</dbReference>
<dbReference type="PROSITE" id="PS50024">
    <property type="entry name" value="SEA"/>
    <property type="match status" value="1"/>
</dbReference>
<evidence type="ECO:0000256" key="1">
    <source>
        <dbReference type="ARBA" id="ARBA00022734"/>
    </source>
</evidence>
<dbReference type="Gene3D" id="3.30.70.960">
    <property type="entry name" value="SEA domain"/>
    <property type="match status" value="1"/>
</dbReference>
<feature type="domain" description="F5/8 type C" evidence="6">
    <location>
        <begin position="1936"/>
        <end position="1997"/>
    </location>
</feature>
<feature type="domain" description="SEA" evidence="7">
    <location>
        <begin position="2324"/>
        <end position="2438"/>
    </location>
</feature>
<keyword evidence="4" id="KW-0472">Membrane</keyword>
<dbReference type="SUPFAM" id="SSF82671">
    <property type="entry name" value="SEA domain"/>
    <property type="match status" value="1"/>
</dbReference>
<feature type="domain" description="C-type lectin" evidence="8">
    <location>
        <begin position="305"/>
        <end position="431"/>
    </location>
</feature>
<dbReference type="FunFam" id="3.10.100.10:FF:000025">
    <property type="entry name" value="Mannose receptor C-type 1"/>
    <property type="match status" value="1"/>
</dbReference>
<dbReference type="SUPFAM" id="SSF49899">
    <property type="entry name" value="Concanavalin A-like lectins/glucanases"/>
    <property type="match status" value="1"/>
</dbReference>
<dbReference type="FunFam" id="3.10.100.10:FF:000170">
    <property type="entry name" value="Predicted protein"/>
    <property type="match status" value="1"/>
</dbReference>
<dbReference type="Pfam" id="PF13385">
    <property type="entry name" value="Laminin_G_3"/>
    <property type="match status" value="1"/>
</dbReference>
<evidence type="ECO:0000256" key="3">
    <source>
        <dbReference type="SAM" id="MobiDB-lite"/>
    </source>
</evidence>
<dbReference type="HOGENOM" id="CLU_228455_0_0_1"/>
<feature type="domain" description="C-type lectin" evidence="8">
    <location>
        <begin position="169"/>
        <end position="290"/>
    </location>
</feature>
<dbReference type="OMA" id="FKWGPGQ"/>
<feature type="domain" description="C-type lectin" evidence="8">
    <location>
        <begin position="607"/>
        <end position="711"/>
    </location>
</feature>
<dbReference type="SMART" id="SM00231">
    <property type="entry name" value="FA58C"/>
    <property type="match status" value="4"/>
</dbReference>
<keyword evidence="2" id="KW-1015">Disulfide bond</keyword>
<dbReference type="Proteomes" id="UP000001593">
    <property type="component" value="Unassembled WGS sequence"/>
</dbReference>
<dbReference type="PROSITE" id="PS50041">
    <property type="entry name" value="C_TYPE_LECTIN_2"/>
    <property type="match status" value="11"/>
</dbReference>
<dbReference type="Pfam" id="PF01390">
    <property type="entry name" value="SEA"/>
    <property type="match status" value="1"/>
</dbReference>
<dbReference type="FunFam" id="3.10.100.10:FF:000193">
    <property type="entry name" value="Predicted protein"/>
    <property type="match status" value="1"/>
</dbReference>
<dbReference type="CDD" id="cd03590">
    <property type="entry name" value="CLECT_DC-SIGN_like"/>
    <property type="match status" value="1"/>
</dbReference>
<keyword evidence="10" id="KW-1185">Reference proteome</keyword>
<dbReference type="FunFam" id="3.10.100.10:FF:000161">
    <property type="entry name" value="Sperm receptor for egg jelly"/>
    <property type="match status" value="1"/>
</dbReference>
<dbReference type="InterPro" id="IPR013320">
    <property type="entry name" value="ConA-like_dom_sf"/>
</dbReference>
<feature type="chain" id="PRO_5002713468" description="Macrophage mannose receptor 1-like" evidence="5">
    <location>
        <begin position="23"/>
        <end position="2512"/>
    </location>
</feature>
<dbReference type="FunFam" id="2.60.120.260:FF:000016">
    <property type="entry name" value="Contactin-associated protein-like 4 isoform 1"/>
    <property type="match status" value="2"/>
</dbReference>
<feature type="domain" description="C-type lectin" evidence="8">
    <location>
        <begin position="1245"/>
        <end position="1303"/>
    </location>
</feature>
<feature type="signal peptide" evidence="5">
    <location>
        <begin position="1"/>
        <end position="22"/>
    </location>
</feature>
<dbReference type="InParanoid" id="A7RGE1"/>
<accession>A7RGE1</accession>
<feature type="region of interest" description="Disordered" evidence="3">
    <location>
        <begin position="2008"/>
        <end position="2042"/>
    </location>
</feature>
<organism evidence="9 10">
    <name type="scientific">Nematostella vectensis</name>
    <name type="common">Starlet sea anemone</name>
    <dbReference type="NCBI Taxonomy" id="45351"/>
    <lineage>
        <taxon>Eukaryota</taxon>
        <taxon>Metazoa</taxon>
        <taxon>Cnidaria</taxon>
        <taxon>Anthozoa</taxon>
        <taxon>Hexacorallia</taxon>
        <taxon>Actiniaria</taxon>
        <taxon>Edwardsiidae</taxon>
        <taxon>Nematostella</taxon>
    </lineage>
</organism>
<dbReference type="FunFam" id="3.10.100.10:FF:000203">
    <property type="entry name" value="Predicted protein"/>
    <property type="match status" value="1"/>
</dbReference>
<feature type="domain" description="C-type lectin" evidence="8">
    <location>
        <begin position="1339"/>
        <end position="1460"/>
    </location>
</feature>
<dbReference type="InterPro" id="IPR050111">
    <property type="entry name" value="C-type_lectin/snaclec_domain"/>
</dbReference>
<dbReference type="EMBL" id="DS469509">
    <property type="protein sequence ID" value="EDO49512.1"/>
    <property type="molecule type" value="Genomic_DNA"/>
</dbReference>
<dbReference type="GO" id="GO:0038023">
    <property type="term" value="F:signaling receptor activity"/>
    <property type="evidence" value="ECO:0000318"/>
    <property type="project" value="GO_Central"/>
</dbReference>
<feature type="domain" description="C-type lectin" evidence="8">
    <location>
        <begin position="1640"/>
        <end position="1758"/>
    </location>
</feature>
<dbReference type="GO" id="GO:0030246">
    <property type="term" value="F:carbohydrate binding"/>
    <property type="evidence" value="ECO:0007669"/>
    <property type="project" value="UniProtKB-KW"/>
</dbReference>
<evidence type="ECO:0000256" key="4">
    <source>
        <dbReference type="SAM" id="Phobius"/>
    </source>
</evidence>
<feature type="compositionally biased region" description="Polar residues" evidence="3">
    <location>
        <begin position="2015"/>
        <end position="2026"/>
    </location>
</feature>
<dbReference type="Gene3D" id="2.60.120.200">
    <property type="match status" value="1"/>
</dbReference>
<feature type="domain" description="F5/8 type C" evidence="6">
    <location>
        <begin position="439"/>
        <end position="590"/>
    </location>
</feature>
<dbReference type="Gene3D" id="3.10.100.10">
    <property type="entry name" value="Mannose-Binding Protein A, subunit A"/>
    <property type="match status" value="11"/>
</dbReference>
<evidence type="ECO:0000259" key="7">
    <source>
        <dbReference type="PROSITE" id="PS50024"/>
    </source>
</evidence>
<sequence length="2512" mass="278710">MAVIAGSPSLLLLSLWLATALAGDCTVGWEALGGSCYKFIVSSLTVRGQSWENAENLCQSYGGHLASISDQSEQNFITGRIKQYTNEHFWVGFNDRANESSYNWTDGTAKPFYTNWRRGEPNNFQDNEDCTELLYQDGLWNDDDCSKEYSFICKTLKAPLSCDAGWSQYGASCYKFSTSSKTWLIAQQDCHQSGGYLVKVDNSDEQHFLSYMMKTVMKQAAWIGLNDRAIEGTYVWEGDNTKLGQNYSHWYSGEPNDHASVEDCISMYSGSLGGFWNDDYCDTLRAYVCEKPNGQSLCPVNWVPYKDSCYHFNTHQAQLVTWEKAYNVCQAAMPGSDLLSILEKDEQQFIEQVLSDRKSGDIWLGLNDRVSEGTFVWSDRSPVNYTNWGQYEPSKYGSDSRDCVSLIPWTPFGSGDWGTVSCTTTNAYVCKKTRASSKCDAPFGLADYTIDDSLLTASSSDRTSVPAFARLRLQSKPGSSGAWCSAKNTLGEYLQVDLGLRRQVTHIAIQGRPKSTDFVKTFYLKYGNDGSTFNYYGANATENYLVLNGSSDSDTVANIMLKDPINARFVRIYPSSWSNNICLRIEIYGCASQAYSRKCGTGWEEGPDSTCYQFNTDSRKIWADARATCLGQGGDLLSIVTNNEKAYIETRVKALDSSAGNMWIGLNDRETSRLFSWSDQSPLAIIRWDAGFPNDPKSSNNTPKLSRTANWISTADYYWPLDNIIQGRALGTANAKVTGNVSHPEILQNGHDVLQFSPSGSYLSAGDVPGCVSDAETCNPGFTVSVIIKLDSSAASWTNRVFLVDTIGDERFASSRGFSVYLEGGRIKVEVFTVQRTWSFSTGMPRVGMWHHVMITWHKTAGLIYYLNGRESGVMAWARFVYPQHTINNVALTIGSKPTQQATGAFYMRSLAIWTRVLDANDVTDIYNSEFGNCKTGWKEFGQFCYQFNMEKKSWSAARQQCQANGGDLVSIQSPVEQAHITLEVGQFGVREYAWIGLHDESVESAWEWSDGSPVRFTNWYNNQPDNWLAQEDCAHTYHEPHAVGRWNDMPCYSGNSYICKAKKAYVPFGGSVNPTTGTVVTPGCPVGWKRSPDGNVCYGLILDKKTWPDARDSCRAQGAELASIHTGWESALVTSLLVTSWDAGDVWIGLTDTNQRGMYRWTDGSPVDWTHWWNGEPNDRGITGSCVRATMTVSSRDWMYWVDSDCTENSHAYVCKMFRRNYTPPPPSPTTAATGPCPFGWKVYRSACYRVFMSPTTWTGARDACRATGDNTDLVSMHDSGESLFVQSLTNNSLTLWIGLNDRGSISASRATPSRPPTSTPSPTTQAPGVCDAGWVYWGGLCYYFSNATTADLKTWMEARDFCRKSRGDLVSLRTANENAFVFSEIKTRYYYWTVWIGLNDLGTEGVNTWSDGSPMSYINWGNKEPNNWNGMEDCGEMSRFDGRWNDQNCNLKRTFVCRKHNNTIFPPFTMIPPSPGPAVGKCDSGWINYDKSCYKFVFDQRQNWVNAESVCSQGLNSTNSGHLVVINNLYEQAFLTTMLASNRGNVWIGLNDLHTEGTFGWVDYSSVAYTNWIAGKPGWSYWADCVGMSTSSSSLGEWDVEVCSGFQGYVCETDALPLGPTTAPPTPSPDCPSGYSKYGESCYLMYYNKLNWKEAGEVCQKDGAQLISIHGVKEQAYMIKNLKDLVGNVWTGMVRMPNSLMFTWSDQSVKQYTNWARGQPGQPGTSQTCVQVNNSITSNGRWSAVDCGLKNSFMCKIYKGEPHVTPSLLGECQPGWVKFDKFCYLFSGISAYVTWSQARSTCTRQGADLVSILNQEEQDFLIYQSKSSYRSIWIGLNDRNIEGGWQWSDGSPLAYVAWNGGEPNDLVGVENCGEMVAGNRLWNDYSCSQQRGYICKSKLECSFALGMSSGGITNTQLTSSLSQPGYGPSMARLNGSTAWCANVSQTPYIQVCAGNSDTSGVVTVNFDPPIDAQYLRVYPETWSNNPCAKIEFYGCPFECESPRGMSSGKMNDDQITASSSNSDARTPPQAKLAGNGWCPKTSDPQPWIQLTYKDEKRLTKVVTWGGGSSGGYVSKYRLAYSDDGVAWIDYTEKGVVRMFRGNGDTKSHLTHVLGEPIRTRYVRLLPVAGSPDGKCLRFDFYGCASACLEPQGLEQGTIEDSWIEASSELDGDHGAAMARLNAPYGWCAATSDKDQYLTINLNRPMRVRQIATQGSPDGTGYVKSFALVFKREDTKWKNIQDFDNSIKTFTANTDGSTVVTTTFPKAVRGQYFRLKPLTWSRNICIRVELYGCLPNNAPTVSPPTEKPSGNPTDGTVAPTEPPYVVYRAKIRLTATEWSDDYSKSSSAAFKTLSSQVTSSVRSLYSGSSDTDSLAFKEVAVNSFRRGSVIADFNVTFITDLAEGANVTGKLRAAVRSGKVGELQVDPDYFYITKVVSSGGKSQRQKGDQSSGLSPGGKAAIAVVFVIALLIGGAVATWYYFKKYRGGKLQFKHQTFDNPIHFSSKAYDIDA</sequence>
<dbReference type="PhylomeDB" id="A7RGE1"/>
<feature type="domain" description="F5/8 type C" evidence="6">
    <location>
        <begin position="2149"/>
        <end position="2294"/>
    </location>
</feature>
<evidence type="ECO:0000259" key="6">
    <source>
        <dbReference type="PROSITE" id="PS50022"/>
    </source>
</evidence>
<keyword evidence="5" id="KW-0732">Signal</keyword>
<dbReference type="InterPro" id="IPR036364">
    <property type="entry name" value="SEA_dom_sf"/>
</dbReference>
<protein>
    <recommendedName>
        <fullName evidence="11">Macrophage mannose receptor 1-like</fullName>
    </recommendedName>
</protein>
<dbReference type="PANTHER" id="PTHR22803">
    <property type="entry name" value="MANNOSE, PHOSPHOLIPASE, LECTIN RECEPTOR RELATED"/>
    <property type="match status" value="1"/>
</dbReference>
<dbReference type="InterPro" id="IPR000421">
    <property type="entry name" value="FA58C"/>
</dbReference>
<dbReference type="eggNOG" id="KOG4297">
    <property type="taxonomic scope" value="Eukaryota"/>
</dbReference>
<dbReference type="SUPFAM" id="SSF49785">
    <property type="entry name" value="Galactose-binding domain-like"/>
    <property type="match status" value="4"/>
</dbReference>
<dbReference type="SMART" id="SM00034">
    <property type="entry name" value="CLECT"/>
    <property type="match status" value="11"/>
</dbReference>
<evidence type="ECO:0000256" key="2">
    <source>
        <dbReference type="ARBA" id="ARBA00023157"/>
    </source>
</evidence>
<dbReference type="Gene3D" id="2.60.120.260">
    <property type="entry name" value="Galactose-binding domain-like"/>
    <property type="match status" value="5"/>
</dbReference>
<evidence type="ECO:0008006" key="11">
    <source>
        <dbReference type="Google" id="ProtNLM"/>
    </source>
</evidence>
<dbReference type="CDD" id="cd00037">
    <property type="entry name" value="CLECT"/>
    <property type="match status" value="7"/>
</dbReference>
<name>A7RGE1_NEMVE</name>
<dbReference type="FunFam" id="2.60.120.200:FF:000304">
    <property type="entry name" value="Metalloendopeptidase"/>
    <property type="match status" value="1"/>
</dbReference>
<feature type="domain" description="F5/8 type C" evidence="6">
    <location>
        <begin position="2001"/>
        <end position="2145"/>
    </location>
</feature>
<dbReference type="InterPro" id="IPR001304">
    <property type="entry name" value="C-type_lectin-like"/>
</dbReference>
<dbReference type="PROSITE" id="PS00615">
    <property type="entry name" value="C_TYPE_LECTIN_1"/>
    <property type="match status" value="5"/>
</dbReference>
<dbReference type="InterPro" id="IPR016186">
    <property type="entry name" value="C-type_lectin-like/link_sf"/>
</dbReference>
<dbReference type="FunFam" id="3.10.100.10:FF:000313">
    <property type="match status" value="1"/>
</dbReference>
<feature type="transmembrane region" description="Helical" evidence="4">
    <location>
        <begin position="2460"/>
        <end position="2482"/>
    </location>
</feature>
<keyword evidence="1" id="KW-0430">Lectin</keyword>
<dbReference type="FunFam" id="3.10.100.10:FF:000120">
    <property type="entry name" value="Predicted protein"/>
    <property type="match status" value="1"/>
</dbReference>
<feature type="domain" description="C-type lectin" evidence="8">
    <location>
        <begin position="1491"/>
        <end position="1614"/>
    </location>
</feature>
<dbReference type="CDD" id="cd00057">
    <property type="entry name" value="FA58C"/>
    <property type="match status" value="3"/>
</dbReference>